<evidence type="ECO:0000313" key="1">
    <source>
        <dbReference type="EnsemblProtists" id="PYU1_T008681"/>
    </source>
</evidence>
<proteinExistence type="predicted"/>
<dbReference type="SUPFAM" id="SSF46689">
    <property type="entry name" value="Homeodomain-like"/>
    <property type="match status" value="1"/>
</dbReference>
<dbReference type="Gene3D" id="1.10.10.60">
    <property type="entry name" value="Homeodomain-like"/>
    <property type="match status" value="1"/>
</dbReference>
<evidence type="ECO:0000313" key="2">
    <source>
        <dbReference type="Proteomes" id="UP000019132"/>
    </source>
</evidence>
<dbReference type="AlphaFoldDB" id="K3WUN4"/>
<dbReference type="InterPro" id="IPR009057">
    <property type="entry name" value="Homeodomain-like_sf"/>
</dbReference>
<evidence type="ECO:0008006" key="3">
    <source>
        <dbReference type="Google" id="ProtNLM"/>
    </source>
</evidence>
<accession>K3WUN4</accession>
<keyword evidence="2" id="KW-1185">Reference proteome</keyword>
<dbReference type="Proteomes" id="UP000019132">
    <property type="component" value="Unassembled WGS sequence"/>
</dbReference>
<dbReference type="VEuPathDB" id="FungiDB:PYU1_G008664"/>
<dbReference type="HOGENOM" id="CLU_033666_10_4_1"/>
<reference evidence="1" key="3">
    <citation type="submission" date="2015-02" db="UniProtKB">
        <authorList>
            <consortium name="EnsemblProtists"/>
        </authorList>
    </citation>
    <scope>IDENTIFICATION</scope>
    <source>
        <strain evidence="1">DAOM BR144</strain>
    </source>
</reference>
<dbReference type="EMBL" id="GL376558">
    <property type="status" value="NOT_ANNOTATED_CDS"/>
    <property type="molecule type" value="Genomic_DNA"/>
</dbReference>
<organism evidence="1 2">
    <name type="scientific">Globisporangium ultimum (strain ATCC 200006 / CBS 805.95 / DAOM BR144)</name>
    <name type="common">Pythium ultimum</name>
    <dbReference type="NCBI Taxonomy" id="431595"/>
    <lineage>
        <taxon>Eukaryota</taxon>
        <taxon>Sar</taxon>
        <taxon>Stramenopiles</taxon>
        <taxon>Oomycota</taxon>
        <taxon>Peronosporomycetes</taxon>
        <taxon>Pythiales</taxon>
        <taxon>Pythiaceae</taxon>
        <taxon>Globisporangium</taxon>
    </lineage>
</organism>
<dbReference type="eggNOG" id="ENOG502T41W">
    <property type="taxonomic scope" value="Eukaryota"/>
</dbReference>
<protein>
    <recommendedName>
        <fullName evidence="3">Transposase Tc1-like domain-containing protein</fullName>
    </recommendedName>
</protein>
<sequence length="125" mass="14271">SVHDDNQRTEFTEIEKGEIIGLRTTGWTFAAIGKRLGRLPTGVSKFWRNQNSYRKKKRSGRPKKVCKRTERRIVLKAKKEGTTASAVQATLGVDISIRTVQRVLQKAPFMRYGKRNGTPMLTENH</sequence>
<dbReference type="InParanoid" id="K3WUN4"/>
<name>K3WUN4_GLOUD</name>
<reference evidence="2" key="2">
    <citation type="submission" date="2010-04" db="EMBL/GenBank/DDBJ databases">
        <authorList>
            <person name="Buell R."/>
            <person name="Hamilton J."/>
            <person name="Hostetler J."/>
        </authorList>
    </citation>
    <scope>NUCLEOTIDE SEQUENCE [LARGE SCALE GENOMIC DNA]</scope>
    <source>
        <strain evidence="2">DAOM:BR144</strain>
    </source>
</reference>
<reference evidence="2" key="1">
    <citation type="journal article" date="2010" name="Genome Biol.">
        <title>Genome sequence of the necrotrophic plant pathogen Pythium ultimum reveals original pathogenicity mechanisms and effector repertoire.</title>
        <authorList>
            <person name="Levesque C.A."/>
            <person name="Brouwer H."/>
            <person name="Cano L."/>
            <person name="Hamilton J.P."/>
            <person name="Holt C."/>
            <person name="Huitema E."/>
            <person name="Raffaele S."/>
            <person name="Robideau G.P."/>
            <person name="Thines M."/>
            <person name="Win J."/>
            <person name="Zerillo M.M."/>
            <person name="Beakes G.W."/>
            <person name="Boore J.L."/>
            <person name="Busam D."/>
            <person name="Dumas B."/>
            <person name="Ferriera S."/>
            <person name="Fuerstenberg S.I."/>
            <person name="Gachon C.M."/>
            <person name="Gaulin E."/>
            <person name="Govers F."/>
            <person name="Grenville-Briggs L."/>
            <person name="Horner N."/>
            <person name="Hostetler J."/>
            <person name="Jiang R.H."/>
            <person name="Johnson J."/>
            <person name="Krajaejun T."/>
            <person name="Lin H."/>
            <person name="Meijer H.J."/>
            <person name="Moore B."/>
            <person name="Morris P."/>
            <person name="Phuntmart V."/>
            <person name="Puiu D."/>
            <person name="Shetty J."/>
            <person name="Stajich J.E."/>
            <person name="Tripathy S."/>
            <person name="Wawra S."/>
            <person name="van West P."/>
            <person name="Whitty B.R."/>
            <person name="Coutinho P.M."/>
            <person name="Henrissat B."/>
            <person name="Martin F."/>
            <person name="Thomas P.D."/>
            <person name="Tyler B.M."/>
            <person name="De Vries R.P."/>
            <person name="Kamoun S."/>
            <person name="Yandell M."/>
            <person name="Tisserat N."/>
            <person name="Buell C.R."/>
        </authorList>
    </citation>
    <scope>NUCLEOTIDE SEQUENCE</scope>
    <source>
        <strain evidence="2">DAOM:BR144</strain>
    </source>
</reference>
<dbReference type="EnsemblProtists" id="PYU1_T008681">
    <property type="protein sequence ID" value="PYU1_T008681"/>
    <property type="gene ID" value="PYU1_G008664"/>
</dbReference>